<sequence>MKRRGLIAAASFAALPARAQEFPRQPVRMIATSAPGGSIDVVARIVTPFMGEALGRPVLVENRGGGGGTIAAEMVANAPPDGHVIGIFTVSAGVLNAGLYRSLRFNTRQAFAPISLINTMPMLLTVGNRVPAHSLGELVALMRARPGRLTYGSSGPGSINHMSAHLLNTRSGTTAEHIPFRGAGPAITAMISGDTDFLIEGVASQAPFVRQGTIRALAVTSKQRSAVLPDVPTVEEAGIADFEILNWMALFAPVATPVPVVRRLQEATQAAVRDGATNARLRAAGVEPVGSTAAELEAFWDAQFRMWAPVVAASGVVLE</sequence>
<comment type="caution">
    <text evidence="2">The sequence shown here is derived from an EMBL/GenBank/DDBJ whole genome shotgun (WGS) entry which is preliminary data.</text>
</comment>
<gene>
    <name evidence="2" type="ORF">GXW79_18685</name>
</gene>
<organism evidence="2 3">
    <name type="scientific">Plastoroseomonas arctica</name>
    <dbReference type="NCBI Taxonomy" id="1509237"/>
    <lineage>
        <taxon>Bacteria</taxon>
        <taxon>Pseudomonadati</taxon>
        <taxon>Pseudomonadota</taxon>
        <taxon>Alphaproteobacteria</taxon>
        <taxon>Acetobacterales</taxon>
        <taxon>Acetobacteraceae</taxon>
        <taxon>Plastoroseomonas</taxon>
    </lineage>
</organism>
<comment type="similarity">
    <text evidence="1">Belongs to the UPF0065 (bug) family.</text>
</comment>
<dbReference type="CDD" id="cd13578">
    <property type="entry name" value="PBP2_Bug27"/>
    <property type="match status" value="1"/>
</dbReference>
<dbReference type="Pfam" id="PF03401">
    <property type="entry name" value="TctC"/>
    <property type="match status" value="1"/>
</dbReference>
<dbReference type="PIRSF" id="PIRSF017082">
    <property type="entry name" value="YflP"/>
    <property type="match status" value="1"/>
</dbReference>
<dbReference type="Gene3D" id="3.40.190.150">
    <property type="entry name" value="Bordetella uptake gene, domain 1"/>
    <property type="match status" value="1"/>
</dbReference>
<dbReference type="InterPro" id="IPR042100">
    <property type="entry name" value="Bug_dom1"/>
</dbReference>
<accession>A0AAF1K5Z3</accession>
<evidence type="ECO:0000256" key="1">
    <source>
        <dbReference type="ARBA" id="ARBA00006987"/>
    </source>
</evidence>
<dbReference type="AlphaFoldDB" id="A0AAF1K5Z3"/>
<evidence type="ECO:0000313" key="2">
    <source>
        <dbReference type="EMBL" id="MBR0657110.1"/>
    </source>
</evidence>
<reference evidence="2" key="2">
    <citation type="journal article" date="2021" name="Syst. Appl. Microbiol.">
        <title>Roseomonas hellenica sp. nov., isolated from roots of wild-growing Alkanna tinctoria.</title>
        <authorList>
            <person name="Rat A."/>
            <person name="Naranjo H.D."/>
            <person name="Lebbe L."/>
            <person name="Cnockaert M."/>
            <person name="Krigas N."/>
            <person name="Grigoriadou K."/>
            <person name="Maloupa E."/>
            <person name="Willems A."/>
        </authorList>
    </citation>
    <scope>NUCLEOTIDE SEQUENCE</scope>
    <source>
        <strain evidence="2">LMG 28251</strain>
    </source>
</reference>
<dbReference type="InterPro" id="IPR005064">
    <property type="entry name" value="BUG"/>
</dbReference>
<name>A0AAF1K5Z3_9PROT</name>
<dbReference type="Gene3D" id="3.40.190.10">
    <property type="entry name" value="Periplasmic binding protein-like II"/>
    <property type="match status" value="1"/>
</dbReference>
<dbReference type="PANTHER" id="PTHR42928:SF5">
    <property type="entry name" value="BLR1237 PROTEIN"/>
    <property type="match status" value="1"/>
</dbReference>
<evidence type="ECO:0000313" key="3">
    <source>
        <dbReference type="Proteomes" id="UP001196068"/>
    </source>
</evidence>
<dbReference type="PANTHER" id="PTHR42928">
    <property type="entry name" value="TRICARBOXYLATE-BINDING PROTEIN"/>
    <property type="match status" value="1"/>
</dbReference>
<proteinExistence type="inferred from homology"/>
<dbReference type="RefSeq" id="WP_211875975.1">
    <property type="nucleotide sequence ID" value="NZ_JAAEDH010000026.1"/>
</dbReference>
<reference evidence="2" key="1">
    <citation type="submission" date="2020-01" db="EMBL/GenBank/DDBJ databases">
        <authorList>
            <person name="Rat A."/>
        </authorList>
    </citation>
    <scope>NUCLEOTIDE SEQUENCE</scope>
    <source>
        <strain evidence="2">LMG 28251</strain>
    </source>
</reference>
<keyword evidence="3" id="KW-1185">Reference proteome</keyword>
<protein>
    <submittedName>
        <fullName evidence="2">Tripartite tricarboxylate transporter substrate binding protein</fullName>
    </submittedName>
</protein>
<dbReference type="SUPFAM" id="SSF53850">
    <property type="entry name" value="Periplasmic binding protein-like II"/>
    <property type="match status" value="1"/>
</dbReference>
<dbReference type="EMBL" id="JAAEDH010000026">
    <property type="protein sequence ID" value="MBR0657110.1"/>
    <property type="molecule type" value="Genomic_DNA"/>
</dbReference>
<dbReference type="Proteomes" id="UP001196068">
    <property type="component" value="Unassembled WGS sequence"/>
</dbReference>